<comment type="cofactor">
    <cofactor evidence="3">
        <name>(R)-lipoate</name>
        <dbReference type="ChEBI" id="CHEBI:83088"/>
    </cofactor>
    <text evidence="3">Binds 1 lipoyl cofactor covalently.</text>
</comment>
<evidence type="ECO:0000256" key="1">
    <source>
        <dbReference type="ARBA" id="ARBA00009249"/>
    </source>
</evidence>
<sequence length="131" mass="14689">MKEIDELNLPGDVYYSPEHEWARKEGETVKVGISDYAQDQLGDIVFVELPDVGAILEKGEEFGTLESVKAVSEIYAPLSGEVVAVNKTLVDAPELLNEDPYDNWIIELRPSVEDEYDELLSRDDYLALLQG</sequence>
<dbReference type="Proteomes" id="UP000830055">
    <property type="component" value="Chromosome"/>
</dbReference>
<feature type="domain" description="Lipoyl-binding" evidence="4">
    <location>
        <begin position="28"/>
        <end position="109"/>
    </location>
</feature>
<dbReference type="EMBL" id="AP025516">
    <property type="protein sequence ID" value="BDD89451.1"/>
    <property type="molecule type" value="Genomic_DNA"/>
</dbReference>
<comment type="function">
    <text evidence="3">The glycine cleavage system catalyzes the degradation of glycine. The H protein shuttles the methylamine group of glycine from the P protein to the T protein.</text>
</comment>
<accession>A0ABN6MC76</accession>
<proteinExistence type="inferred from homology"/>
<dbReference type="InterPro" id="IPR003016">
    <property type="entry name" value="2-oxoA_DH_lipoyl-BS"/>
</dbReference>
<dbReference type="HAMAP" id="MF_00272">
    <property type="entry name" value="GcvH"/>
    <property type="match status" value="1"/>
</dbReference>
<reference evidence="5 6" key="1">
    <citation type="submission" date="2022-01" db="EMBL/GenBank/DDBJ databases">
        <title>Desulfofustis limnae sp. nov., a novel mesophilic sulfate-reducing bacterium isolated from marsh soil.</title>
        <authorList>
            <person name="Watanabe M."/>
            <person name="Takahashi A."/>
            <person name="Kojima H."/>
            <person name="Fukui M."/>
        </authorList>
    </citation>
    <scope>NUCLEOTIDE SEQUENCE [LARGE SCALE GENOMIC DNA]</scope>
    <source>
        <strain evidence="5 6">PPLL</strain>
    </source>
</reference>
<dbReference type="RefSeq" id="WP_284152751.1">
    <property type="nucleotide sequence ID" value="NZ_AP025516.1"/>
</dbReference>
<dbReference type="InterPro" id="IPR000089">
    <property type="entry name" value="Biotin_lipoyl"/>
</dbReference>
<dbReference type="InterPro" id="IPR017453">
    <property type="entry name" value="GCV_H_sub"/>
</dbReference>
<keyword evidence="2 3" id="KW-0450">Lipoyl</keyword>
<name>A0ABN6MC76_9BACT</name>
<dbReference type="PANTHER" id="PTHR11715:SF3">
    <property type="entry name" value="GLYCINE CLEAVAGE SYSTEM H PROTEIN-RELATED"/>
    <property type="match status" value="1"/>
</dbReference>
<dbReference type="PROSITE" id="PS00189">
    <property type="entry name" value="LIPOYL"/>
    <property type="match status" value="1"/>
</dbReference>
<dbReference type="NCBIfam" id="TIGR00527">
    <property type="entry name" value="gcvH"/>
    <property type="match status" value="1"/>
</dbReference>
<dbReference type="NCBIfam" id="NF002270">
    <property type="entry name" value="PRK01202.1"/>
    <property type="match status" value="1"/>
</dbReference>
<evidence type="ECO:0000256" key="2">
    <source>
        <dbReference type="ARBA" id="ARBA00022823"/>
    </source>
</evidence>
<keyword evidence="6" id="KW-1185">Reference proteome</keyword>
<dbReference type="InterPro" id="IPR033753">
    <property type="entry name" value="GCV_H/Fam206"/>
</dbReference>
<evidence type="ECO:0000313" key="5">
    <source>
        <dbReference type="EMBL" id="BDD89451.1"/>
    </source>
</evidence>
<comment type="subunit">
    <text evidence="3">The glycine cleavage system is composed of four proteins: P, T, L and H.</text>
</comment>
<dbReference type="SUPFAM" id="SSF51230">
    <property type="entry name" value="Single hybrid motif"/>
    <property type="match status" value="1"/>
</dbReference>
<dbReference type="InterPro" id="IPR002930">
    <property type="entry name" value="GCV_H"/>
</dbReference>
<gene>
    <name evidence="3" type="primary">gcvH</name>
    <name evidence="5" type="ORF">DPPLL_38160</name>
</gene>
<organism evidence="5 6">
    <name type="scientific">Desulfofustis limnaeus</name>
    <dbReference type="NCBI Taxonomy" id="2740163"/>
    <lineage>
        <taxon>Bacteria</taxon>
        <taxon>Pseudomonadati</taxon>
        <taxon>Thermodesulfobacteriota</taxon>
        <taxon>Desulfobulbia</taxon>
        <taxon>Desulfobulbales</taxon>
        <taxon>Desulfocapsaceae</taxon>
        <taxon>Desulfofustis</taxon>
    </lineage>
</organism>
<evidence type="ECO:0000256" key="3">
    <source>
        <dbReference type="HAMAP-Rule" id="MF_00272"/>
    </source>
</evidence>
<evidence type="ECO:0000313" key="6">
    <source>
        <dbReference type="Proteomes" id="UP000830055"/>
    </source>
</evidence>
<feature type="modified residue" description="N6-lipoyllysine" evidence="3">
    <location>
        <position position="69"/>
    </location>
</feature>
<evidence type="ECO:0000259" key="4">
    <source>
        <dbReference type="PROSITE" id="PS50968"/>
    </source>
</evidence>
<dbReference type="Pfam" id="PF01597">
    <property type="entry name" value="GCV_H"/>
    <property type="match status" value="1"/>
</dbReference>
<dbReference type="Gene3D" id="2.40.50.100">
    <property type="match status" value="1"/>
</dbReference>
<protein>
    <recommendedName>
        <fullName evidence="3">Glycine cleavage system H protein</fullName>
    </recommendedName>
</protein>
<dbReference type="InterPro" id="IPR011053">
    <property type="entry name" value="Single_hybrid_motif"/>
</dbReference>
<dbReference type="PROSITE" id="PS50968">
    <property type="entry name" value="BIOTINYL_LIPOYL"/>
    <property type="match status" value="1"/>
</dbReference>
<comment type="similarity">
    <text evidence="1 3">Belongs to the GcvH family.</text>
</comment>
<dbReference type="CDD" id="cd06848">
    <property type="entry name" value="GCS_H"/>
    <property type="match status" value="1"/>
</dbReference>
<dbReference type="PANTHER" id="PTHR11715">
    <property type="entry name" value="GLYCINE CLEAVAGE SYSTEM H PROTEIN"/>
    <property type="match status" value="1"/>
</dbReference>